<feature type="transmembrane region" description="Helical" evidence="2">
    <location>
        <begin position="136"/>
        <end position="155"/>
    </location>
</feature>
<evidence type="ECO:0000313" key="3">
    <source>
        <dbReference type="EMBL" id="GIH42090.1"/>
    </source>
</evidence>
<organism evidence="3 4">
    <name type="scientific">Microbispora corallina</name>
    <dbReference type="NCBI Taxonomy" id="83302"/>
    <lineage>
        <taxon>Bacteria</taxon>
        <taxon>Bacillati</taxon>
        <taxon>Actinomycetota</taxon>
        <taxon>Actinomycetes</taxon>
        <taxon>Streptosporangiales</taxon>
        <taxon>Streptosporangiaceae</taxon>
        <taxon>Microbispora</taxon>
    </lineage>
</organism>
<dbReference type="EMBL" id="BOOC01000028">
    <property type="protein sequence ID" value="GIH42090.1"/>
    <property type="molecule type" value="Genomic_DNA"/>
</dbReference>
<dbReference type="RefSeq" id="WP_204059360.1">
    <property type="nucleotide sequence ID" value="NZ_BAAAGP010000007.1"/>
</dbReference>
<accession>A0ABQ4G4T9</accession>
<evidence type="ECO:0000256" key="2">
    <source>
        <dbReference type="SAM" id="Phobius"/>
    </source>
</evidence>
<gene>
    <name evidence="3" type="ORF">Mco01_50900</name>
</gene>
<feature type="compositionally biased region" description="Basic and acidic residues" evidence="1">
    <location>
        <begin position="403"/>
        <end position="415"/>
    </location>
</feature>
<keyword evidence="2" id="KW-0472">Membrane</keyword>
<evidence type="ECO:0008006" key="5">
    <source>
        <dbReference type="Google" id="ProtNLM"/>
    </source>
</evidence>
<comment type="caution">
    <text evidence="3">The sequence shown here is derived from an EMBL/GenBank/DDBJ whole genome shotgun (WGS) entry which is preliminary data.</text>
</comment>
<reference evidence="3 4" key="1">
    <citation type="submission" date="2021-01" db="EMBL/GenBank/DDBJ databases">
        <title>Whole genome shotgun sequence of Microbispora corallina NBRC 16416.</title>
        <authorList>
            <person name="Komaki H."/>
            <person name="Tamura T."/>
        </authorList>
    </citation>
    <scope>NUCLEOTIDE SEQUENCE [LARGE SCALE GENOMIC DNA]</scope>
    <source>
        <strain evidence="3 4">NBRC 16416</strain>
    </source>
</reference>
<feature type="transmembrane region" description="Helical" evidence="2">
    <location>
        <begin position="186"/>
        <end position="215"/>
    </location>
</feature>
<feature type="region of interest" description="Disordered" evidence="1">
    <location>
        <begin position="390"/>
        <end position="415"/>
    </location>
</feature>
<name>A0ABQ4G4T9_9ACTN</name>
<evidence type="ECO:0000313" key="4">
    <source>
        <dbReference type="Proteomes" id="UP000603904"/>
    </source>
</evidence>
<keyword evidence="4" id="KW-1185">Reference proteome</keyword>
<feature type="transmembrane region" description="Helical" evidence="2">
    <location>
        <begin position="104"/>
        <end position="124"/>
    </location>
</feature>
<sequence>MEYMVVAISAIVLVFLIQTFLHGDVARRALWVLFLAFVARLVVHVLLLRSHLLPYGGDNYTYELWAERIVEIWNREGFQFVAIDAVSVPCNLFALVIYVCGGPAPLACTSVVAVIACALCILMYRFARLIGADERASYRLLVLTAFMPAFMLHTSDTFKDGFNVFCVMACLALATSNVQRFDIRKLLLLLPLLWVLWNVRPYMVFMCGLPLVLGFVGARRALPLCTLALLAGLLVPLVFFPETAQDTAIGTMQEQLERGQSEAVRLGNAEGGSGVVFDDGGNPWSAILPKLTYTVLSPFPWTGGSAVLQFAKIETLVWYLLIFHAIRGARHLWRQSRRVLMLLLLFVVPCTIVYATSMSNIGLIFRQRMPIVMVVSLLAAVAWTQAARKPGQGASRTPAPRPEPVRRRTVVEPWT</sequence>
<proteinExistence type="predicted"/>
<feature type="transmembrane region" description="Helical" evidence="2">
    <location>
        <begin position="221"/>
        <end position="240"/>
    </location>
</feature>
<keyword evidence="2" id="KW-1133">Transmembrane helix</keyword>
<feature type="transmembrane region" description="Helical" evidence="2">
    <location>
        <begin position="29"/>
        <end position="48"/>
    </location>
</feature>
<protein>
    <recommendedName>
        <fullName evidence="5">Glycosyltransferase RgtA/B/C/D-like domain-containing protein</fullName>
    </recommendedName>
</protein>
<evidence type="ECO:0000256" key="1">
    <source>
        <dbReference type="SAM" id="MobiDB-lite"/>
    </source>
</evidence>
<keyword evidence="2" id="KW-0812">Transmembrane</keyword>
<feature type="transmembrane region" description="Helical" evidence="2">
    <location>
        <begin position="339"/>
        <end position="357"/>
    </location>
</feature>
<dbReference type="Proteomes" id="UP000603904">
    <property type="component" value="Unassembled WGS sequence"/>
</dbReference>